<dbReference type="InterPro" id="IPR015421">
    <property type="entry name" value="PyrdxlP-dep_Trfase_major"/>
</dbReference>
<gene>
    <name evidence="3" type="ORF">METZ01_LOCUS117749</name>
</gene>
<organism evidence="3">
    <name type="scientific">marine metagenome</name>
    <dbReference type="NCBI Taxonomy" id="408172"/>
    <lineage>
        <taxon>unclassified sequences</taxon>
        <taxon>metagenomes</taxon>
        <taxon>ecological metagenomes</taxon>
    </lineage>
</organism>
<reference evidence="3" key="1">
    <citation type="submission" date="2018-05" db="EMBL/GenBank/DDBJ databases">
        <authorList>
            <person name="Lanie J.A."/>
            <person name="Ng W.-L."/>
            <person name="Kazmierczak K.M."/>
            <person name="Andrzejewski T.M."/>
            <person name="Davidsen T.M."/>
            <person name="Wayne K.J."/>
            <person name="Tettelin H."/>
            <person name="Glass J.I."/>
            <person name="Rusch D."/>
            <person name="Podicherti R."/>
            <person name="Tsui H.-C.T."/>
            <person name="Winkler M.E."/>
        </authorList>
    </citation>
    <scope>NUCLEOTIDE SEQUENCE</scope>
</reference>
<dbReference type="AlphaFoldDB" id="A0A381XJF4"/>
<name>A0A381XJF4_9ZZZZ</name>
<dbReference type="GO" id="GO:0009086">
    <property type="term" value="P:methionine biosynthetic process"/>
    <property type="evidence" value="ECO:0007669"/>
    <property type="project" value="UniProtKB-ARBA"/>
</dbReference>
<evidence type="ECO:0008006" key="4">
    <source>
        <dbReference type="Google" id="ProtNLM"/>
    </source>
</evidence>
<dbReference type="PIRSF" id="PIRSF001434">
    <property type="entry name" value="CGS"/>
    <property type="match status" value="1"/>
</dbReference>
<dbReference type="FunFam" id="3.90.1150.10:FF:000033">
    <property type="entry name" value="Cystathionine gamma-synthase"/>
    <property type="match status" value="1"/>
</dbReference>
<dbReference type="PANTHER" id="PTHR11808:SF80">
    <property type="entry name" value="CYSTATHIONINE GAMMA-LYASE"/>
    <property type="match status" value="1"/>
</dbReference>
<dbReference type="EMBL" id="UINC01015405">
    <property type="protein sequence ID" value="SVA64895.1"/>
    <property type="molecule type" value="Genomic_DNA"/>
</dbReference>
<accession>A0A381XJF4</accession>
<protein>
    <recommendedName>
        <fullName evidence="4">Cystathionine beta-lyase</fullName>
    </recommendedName>
</protein>
<comment type="cofactor">
    <cofactor evidence="1">
        <name>pyridoxal 5'-phosphate</name>
        <dbReference type="ChEBI" id="CHEBI:597326"/>
    </cofactor>
</comment>
<dbReference type="GO" id="GO:0005737">
    <property type="term" value="C:cytoplasm"/>
    <property type="evidence" value="ECO:0007669"/>
    <property type="project" value="TreeGrafter"/>
</dbReference>
<dbReference type="CDD" id="cd00614">
    <property type="entry name" value="CGS_like"/>
    <property type="match status" value="1"/>
</dbReference>
<dbReference type="GO" id="GO:0016846">
    <property type="term" value="F:carbon-sulfur lyase activity"/>
    <property type="evidence" value="ECO:0007669"/>
    <property type="project" value="TreeGrafter"/>
</dbReference>
<evidence type="ECO:0000256" key="1">
    <source>
        <dbReference type="ARBA" id="ARBA00001933"/>
    </source>
</evidence>
<sequence>MSKKHKINTKLIHAGEPKKRYGGAVNMPIFQSSTFEFDGQTDYHGLKYIRLNNTPNHIALHEKLAALEGAEDALVTSSGMAAISTTLLTFLKSGDHFLAHESLYGGTHDLINKDFPDLGIECDFIDGCNPLSWEEKLRPETKLIYVETITNPLLDVLDLNSVNAFAKKNNLLSLIDNTFASPMNYRPIENGFDLSLYSATKYLNGHTDIVAGAVSGSEELVTEIRHKLNHFGGSLDPNACFLMYRGIKTLGIRMERQNYNSLKIAKFLKNHPKVRSVNHPGLESSSSHERANDFLEGYGGMVSFEIEGSVDDADTFISKLTLFINAPSLGGVESLVTRPVQTSHSGMSPKERMKSGIKDELIRLSIGIEDAEDLIADLDQALEKIKNNTPDD</sequence>
<dbReference type="InterPro" id="IPR015422">
    <property type="entry name" value="PyrdxlP-dep_Trfase_small"/>
</dbReference>
<dbReference type="GO" id="GO:0019346">
    <property type="term" value="P:transsulfuration"/>
    <property type="evidence" value="ECO:0007669"/>
    <property type="project" value="InterPro"/>
</dbReference>
<evidence type="ECO:0000256" key="2">
    <source>
        <dbReference type="ARBA" id="ARBA00022898"/>
    </source>
</evidence>
<dbReference type="PANTHER" id="PTHR11808">
    <property type="entry name" value="TRANS-SULFURATION ENZYME FAMILY MEMBER"/>
    <property type="match status" value="1"/>
</dbReference>
<dbReference type="InterPro" id="IPR000277">
    <property type="entry name" value="Cys/Met-Metab_PyrdxlP-dep_enz"/>
</dbReference>
<dbReference type="Gene3D" id="3.90.1150.10">
    <property type="entry name" value="Aspartate Aminotransferase, domain 1"/>
    <property type="match status" value="1"/>
</dbReference>
<keyword evidence="2" id="KW-0663">Pyridoxal phosphate</keyword>
<dbReference type="FunFam" id="3.40.640.10:FF:000046">
    <property type="entry name" value="Cystathionine gamma-lyase"/>
    <property type="match status" value="1"/>
</dbReference>
<evidence type="ECO:0000313" key="3">
    <source>
        <dbReference type="EMBL" id="SVA64895.1"/>
    </source>
</evidence>
<dbReference type="InterPro" id="IPR015424">
    <property type="entry name" value="PyrdxlP-dep_Trfase"/>
</dbReference>
<dbReference type="GO" id="GO:0030170">
    <property type="term" value="F:pyridoxal phosphate binding"/>
    <property type="evidence" value="ECO:0007669"/>
    <property type="project" value="InterPro"/>
</dbReference>
<dbReference type="Gene3D" id="3.40.640.10">
    <property type="entry name" value="Type I PLP-dependent aspartate aminotransferase-like (Major domain)"/>
    <property type="match status" value="1"/>
</dbReference>
<dbReference type="SUPFAM" id="SSF53383">
    <property type="entry name" value="PLP-dependent transferases"/>
    <property type="match status" value="1"/>
</dbReference>
<proteinExistence type="predicted"/>
<dbReference type="Pfam" id="PF01053">
    <property type="entry name" value="Cys_Met_Meta_PP"/>
    <property type="match status" value="1"/>
</dbReference>